<dbReference type="OrthoDB" id="120976at2759"/>
<keyword evidence="3" id="KW-1185">Reference proteome</keyword>
<dbReference type="EMBL" id="CAJPIZ010000256">
    <property type="protein sequence ID" value="CAG2100931.1"/>
    <property type="molecule type" value="Genomic_DNA"/>
</dbReference>
<evidence type="ECO:0000259" key="1">
    <source>
        <dbReference type="SMART" id="SM00256"/>
    </source>
</evidence>
<dbReference type="Pfam" id="PF00646">
    <property type="entry name" value="F-box"/>
    <property type="match status" value="2"/>
</dbReference>
<name>A0A7R9KCY3_9ACAR</name>
<feature type="domain" description="F-box" evidence="1">
    <location>
        <begin position="35"/>
        <end position="75"/>
    </location>
</feature>
<dbReference type="SUPFAM" id="SSF81383">
    <property type="entry name" value="F-box domain"/>
    <property type="match status" value="2"/>
</dbReference>
<accession>A0A7R9KCY3</accession>
<dbReference type="PANTHER" id="PTHR38926">
    <property type="entry name" value="F-BOX DOMAIN CONTAINING PROTEIN, EXPRESSED"/>
    <property type="match status" value="1"/>
</dbReference>
<feature type="domain" description="F-box" evidence="1">
    <location>
        <begin position="384"/>
        <end position="424"/>
    </location>
</feature>
<reference evidence="2" key="1">
    <citation type="submission" date="2020-11" db="EMBL/GenBank/DDBJ databases">
        <authorList>
            <person name="Tran Van P."/>
        </authorList>
    </citation>
    <scope>NUCLEOTIDE SEQUENCE</scope>
</reference>
<dbReference type="InterPro" id="IPR001810">
    <property type="entry name" value="F-box_dom"/>
</dbReference>
<dbReference type="EMBL" id="OC854831">
    <property type="protein sequence ID" value="CAD7620501.1"/>
    <property type="molecule type" value="Genomic_DNA"/>
</dbReference>
<dbReference type="SUPFAM" id="SSF52047">
    <property type="entry name" value="RNI-like"/>
    <property type="match status" value="2"/>
</dbReference>
<dbReference type="Proteomes" id="UP000759131">
    <property type="component" value="Unassembled WGS sequence"/>
</dbReference>
<proteinExistence type="predicted"/>
<dbReference type="InterPro" id="IPR032675">
    <property type="entry name" value="LRR_dom_sf"/>
</dbReference>
<gene>
    <name evidence="2" type="ORF">OSB1V03_LOCUS986</name>
</gene>
<organism evidence="2">
    <name type="scientific">Medioppia subpectinata</name>
    <dbReference type="NCBI Taxonomy" id="1979941"/>
    <lineage>
        <taxon>Eukaryota</taxon>
        <taxon>Metazoa</taxon>
        <taxon>Ecdysozoa</taxon>
        <taxon>Arthropoda</taxon>
        <taxon>Chelicerata</taxon>
        <taxon>Arachnida</taxon>
        <taxon>Acari</taxon>
        <taxon>Acariformes</taxon>
        <taxon>Sarcoptiformes</taxon>
        <taxon>Oribatida</taxon>
        <taxon>Brachypylina</taxon>
        <taxon>Oppioidea</taxon>
        <taxon>Oppiidae</taxon>
        <taxon>Medioppia</taxon>
    </lineage>
</organism>
<evidence type="ECO:0000313" key="2">
    <source>
        <dbReference type="EMBL" id="CAD7620501.1"/>
    </source>
</evidence>
<dbReference type="Gene3D" id="3.80.10.10">
    <property type="entry name" value="Ribonuclease Inhibitor"/>
    <property type="match status" value="2"/>
</dbReference>
<dbReference type="AlphaFoldDB" id="A0A7R9KCY3"/>
<protein>
    <recommendedName>
        <fullName evidence="1">F-box domain-containing protein</fullName>
    </recommendedName>
</protein>
<evidence type="ECO:0000313" key="3">
    <source>
        <dbReference type="Proteomes" id="UP000759131"/>
    </source>
</evidence>
<dbReference type="PANTHER" id="PTHR38926:SF5">
    <property type="entry name" value="F-BOX AND LEUCINE-RICH REPEAT PROTEIN 6"/>
    <property type="match status" value="1"/>
</dbReference>
<dbReference type="InterPro" id="IPR036047">
    <property type="entry name" value="F-box-like_dom_sf"/>
</dbReference>
<dbReference type="SMART" id="SM00256">
    <property type="entry name" value="FBOX"/>
    <property type="match status" value="2"/>
</dbReference>
<sequence length="850" mass="98025">MTQQMTQTMASLVATDDYEDDDIQQIYPEDSLDRFGDDLFGILLSHLSLKDRLRFECVSKQFQRTVFESVVNIKIDDKLILEENTTQLFPTFGPLVTRIKSVSLPERQSLIHCHRLSHLRIYSLYDIFDTTSGQSLAKNLQKFEFTFSGNEDKEVLSPFVAQNQSLKNIKIIDKNSVIPGNFPELSQQLSRLPELRELTLFSTLNNQNSLNEFLRTIGLNCKQMKRLTLQLMSNNTPLNGQTLDSLRVYQRLKRLDLTIGAEVEHQFWEPLKLCHRLTHLTLYSTQMSDNFLDNCGKHWPRLHFLYIRSNEITDKCLDNISRLPALQILIFTYIKAIGLRDSDFEDLLTKNMTQMMASLETTDDGEGEDRQQPQIYAKDSLDRFGDDLCQLLLSYLSLGDRFRCECVSKQFRRTVFTSVVHFNITAEPIKRNNYSKTPIFTIMQIMAKKCPNIESIDFRGVINSDEYILEVFPVFRDKFPKLREIYCDLVSNSGRWVRELAPLITRVKNSFTNSKSLIDCHRLSHLNARGLLMLFDNNSEQLLIHNLLKIQFNYSNDSQLLSRFVSGNESIKCVEITHFGDNGLTEMCAQLSRLPQLRRLRLGLFNYDNSLAAALHTIGLNCKQLKRLSLGLYTNETKESDLKTLDQLTVCRRLTHLFIRLTKMDTNLLSICDKQWPRLHYLHIVDANNAIDIQCLSHLSRLPALQMLVIQCNQDIDLKDNDFENLLSRSPKLKNIKIIIIKASVGALDPLKVFDLLIPAQSLTHLTLECWQMDCKLLGNDTKHWPPLKYLNIKCHDFNGQCLSHISRLPALNTLIISAVNESSGLSYNDFNDLLSRSPKLKNIEFTVNV</sequence>